<name>A0A438JND3_VITVI</name>
<sequence>MNDMLLFCEAGKEQLMNWRWTLIYFDIIADLKVDLQKSKLIPMREGNCVSPSAITKTTIDHVKNVQHDFLWGYLFPEGI</sequence>
<proteinExistence type="predicted"/>
<evidence type="ECO:0000313" key="2">
    <source>
        <dbReference type="Proteomes" id="UP000288805"/>
    </source>
</evidence>
<reference evidence="1 2" key="1">
    <citation type="journal article" date="2018" name="PLoS Genet.">
        <title>Population sequencing reveals clonal diversity and ancestral inbreeding in the grapevine cultivar Chardonnay.</title>
        <authorList>
            <person name="Roach M.J."/>
            <person name="Johnson D.L."/>
            <person name="Bohlmann J."/>
            <person name="van Vuuren H.J."/>
            <person name="Jones S.J."/>
            <person name="Pretorius I.S."/>
            <person name="Schmidt S.A."/>
            <person name="Borneman A.R."/>
        </authorList>
    </citation>
    <scope>NUCLEOTIDE SEQUENCE [LARGE SCALE GENOMIC DNA]</scope>
    <source>
        <strain evidence="2">cv. Chardonnay</strain>
        <tissue evidence="1">Leaf</tissue>
    </source>
</reference>
<accession>A0A438JND3</accession>
<comment type="caution">
    <text evidence="1">The sequence shown here is derived from an EMBL/GenBank/DDBJ whole genome shotgun (WGS) entry which is preliminary data.</text>
</comment>
<gene>
    <name evidence="1" type="ORF">CK203_016973</name>
</gene>
<dbReference type="EMBL" id="QGNW01000034">
    <property type="protein sequence ID" value="RVX10481.1"/>
    <property type="molecule type" value="Genomic_DNA"/>
</dbReference>
<evidence type="ECO:0000313" key="1">
    <source>
        <dbReference type="EMBL" id="RVX10481.1"/>
    </source>
</evidence>
<dbReference type="AlphaFoldDB" id="A0A438JND3"/>
<evidence type="ECO:0008006" key="3">
    <source>
        <dbReference type="Google" id="ProtNLM"/>
    </source>
</evidence>
<protein>
    <recommendedName>
        <fullName evidence="3">Reverse transcriptase domain-containing protein</fullName>
    </recommendedName>
</protein>
<organism evidence="1 2">
    <name type="scientific">Vitis vinifera</name>
    <name type="common">Grape</name>
    <dbReference type="NCBI Taxonomy" id="29760"/>
    <lineage>
        <taxon>Eukaryota</taxon>
        <taxon>Viridiplantae</taxon>
        <taxon>Streptophyta</taxon>
        <taxon>Embryophyta</taxon>
        <taxon>Tracheophyta</taxon>
        <taxon>Spermatophyta</taxon>
        <taxon>Magnoliopsida</taxon>
        <taxon>eudicotyledons</taxon>
        <taxon>Gunneridae</taxon>
        <taxon>Pentapetalae</taxon>
        <taxon>rosids</taxon>
        <taxon>Vitales</taxon>
        <taxon>Vitaceae</taxon>
        <taxon>Viteae</taxon>
        <taxon>Vitis</taxon>
    </lineage>
</organism>
<dbReference type="Proteomes" id="UP000288805">
    <property type="component" value="Unassembled WGS sequence"/>
</dbReference>